<dbReference type="SMART" id="SM00320">
    <property type="entry name" value="WD40"/>
    <property type="match status" value="8"/>
</dbReference>
<dbReference type="KEGG" id="sgr:SGR_2061"/>
<evidence type="ECO:0000313" key="4">
    <source>
        <dbReference type="EMBL" id="BAG18890.1"/>
    </source>
</evidence>
<feature type="repeat" description="WD" evidence="3">
    <location>
        <begin position="415"/>
        <end position="448"/>
    </location>
</feature>
<organism evidence="4 5">
    <name type="scientific">Streptomyces griseus subsp. griseus (strain JCM 4626 / CBS 651.72 / NBRC 13350 / KCC S-0626 / ISP 5235)</name>
    <dbReference type="NCBI Taxonomy" id="455632"/>
    <lineage>
        <taxon>Bacteria</taxon>
        <taxon>Bacillati</taxon>
        <taxon>Actinomycetota</taxon>
        <taxon>Actinomycetes</taxon>
        <taxon>Kitasatosporales</taxon>
        <taxon>Streptomycetaceae</taxon>
        <taxon>Streptomyces</taxon>
    </lineage>
</organism>
<dbReference type="InterPro" id="IPR001680">
    <property type="entry name" value="WD40_rpt"/>
</dbReference>
<evidence type="ECO:0000256" key="2">
    <source>
        <dbReference type="ARBA" id="ARBA00022737"/>
    </source>
</evidence>
<name>B1W001_STRGG</name>
<dbReference type="InterPro" id="IPR015943">
    <property type="entry name" value="WD40/YVTN_repeat-like_dom_sf"/>
</dbReference>
<sequence>MSGPARDDRHAEIHRQLAAALAELVPDDPSIPPHPYLRRHLAQHAAQGRVLDDDHVPPALLPWESSSGLGRLLAGEGGRAAHQRWLQAWATLEPYSRDLSPLSRLTSLHLAHHAAMSRATPAPRPGAAGTPFDRSPVTPLWSDCASPDNVWALNDADVVSLTSTVPRRRAPHQALLVTGDDHGVVRLLRRDGSASAPPITLHEGAVTHLLPLLEGIVATGSTDGAVAVLDAARGRPIGPVERRFGAWVTSLTLHRPRSGAPVLLAAWSDGHLAAFNTATLHRADIPLPPPDPAAALLSGTTRPDGGPLLIARHDTVAAFDGDAPRVRSRHPAPVRTLVALAEPGSYAVGDAEGNLSVHSAGPHPGTRSVRATAGGAVTSLTAVTVEGRETLVSGGADGTVRLWRPEGLEPVGESLQAHAEAVTALTALPERSGTRLITAGSDRTIRNWPLAGTTFLHGRSRWNRVTASALSPGPAHLLAATEGTTTLVRNIGTGEKRPVIDDEPVTALAWARPHHRLILAAALSDNSIALHTLGPGDDPAPPPRLRGHLSPALTLLALPGGDGSPLLASGSADGTVRLWDLDRQRGVAVFDDHRFSVRCLASTRTDEGVLLASGGSDGNLRVWDVAALAQRGPTIRCGQNIVNDVAFTRVRGREGLRIVTAGQNGTLRLWDPEAASGHLAEFAPGDGELNAVTAFRVHGRRTVLAAAGATGIHLWDAVGDRLLLQIVTGHAVSALRTAPQPGGEPSTVLLATGEAGTMIFRVHHDRLRPDRP</sequence>
<dbReference type="PATRIC" id="fig|455632.4.peg.2092"/>
<reference evidence="5" key="1">
    <citation type="journal article" date="2008" name="J. Bacteriol.">
        <title>Genome sequence of the streptomycin-producing microorganism Streptomyces griseus IFO 13350.</title>
        <authorList>
            <person name="Ohnishi Y."/>
            <person name="Ishikawa J."/>
            <person name="Hara H."/>
            <person name="Suzuki H."/>
            <person name="Ikenoya M."/>
            <person name="Ikeda H."/>
            <person name="Yamashita A."/>
            <person name="Hattori M."/>
            <person name="Horinouchi S."/>
        </authorList>
    </citation>
    <scope>NUCLEOTIDE SEQUENCE [LARGE SCALE GENOMIC DNA]</scope>
    <source>
        <strain evidence="5">JCM 4626 / NBRC 13350</strain>
    </source>
</reference>
<dbReference type="PRINTS" id="PR00320">
    <property type="entry name" value="GPROTEINBRPT"/>
</dbReference>
<keyword evidence="2" id="KW-0677">Repeat</keyword>
<accession>B1W001</accession>
<dbReference type="Pfam" id="PF00400">
    <property type="entry name" value="WD40"/>
    <property type="match status" value="4"/>
</dbReference>
<dbReference type="InterPro" id="IPR020472">
    <property type="entry name" value="WD40_PAC1"/>
</dbReference>
<dbReference type="SUPFAM" id="SSF50998">
    <property type="entry name" value="Quinoprotein alcohol dehydrogenase-like"/>
    <property type="match status" value="1"/>
</dbReference>
<feature type="repeat" description="WD" evidence="3">
    <location>
        <begin position="391"/>
        <end position="403"/>
    </location>
</feature>
<dbReference type="HOGENOM" id="CLU_362048_0_0_11"/>
<dbReference type="SUPFAM" id="SSF50978">
    <property type="entry name" value="WD40 repeat-like"/>
    <property type="match status" value="1"/>
</dbReference>
<proteinExistence type="predicted"/>
<dbReference type="RefSeq" id="WP_012378954.1">
    <property type="nucleotide sequence ID" value="NC_010572.1"/>
</dbReference>
<dbReference type="eggNOG" id="COG2319">
    <property type="taxonomic scope" value="Bacteria"/>
</dbReference>
<keyword evidence="1 3" id="KW-0853">WD repeat</keyword>
<dbReference type="PANTHER" id="PTHR44129">
    <property type="entry name" value="WD REPEAT-CONTAINING PROTEIN POP1"/>
    <property type="match status" value="1"/>
</dbReference>
<dbReference type="InterPro" id="IPR050349">
    <property type="entry name" value="WD_LIS1/nudF_dynein_reg"/>
</dbReference>
<dbReference type="EMBL" id="AP009493">
    <property type="protein sequence ID" value="BAG18890.1"/>
    <property type="molecule type" value="Genomic_DNA"/>
</dbReference>
<feature type="repeat" description="WD" evidence="3">
    <location>
        <begin position="590"/>
        <end position="625"/>
    </location>
</feature>
<dbReference type="InterPro" id="IPR036322">
    <property type="entry name" value="WD40_repeat_dom_sf"/>
</dbReference>
<dbReference type="InterPro" id="IPR019775">
    <property type="entry name" value="WD40_repeat_CS"/>
</dbReference>
<dbReference type="PROSITE" id="PS50082">
    <property type="entry name" value="WD_REPEATS_2"/>
    <property type="match status" value="4"/>
</dbReference>
<feature type="repeat" description="WD" evidence="3">
    <location>
        <begin position="545"/>
        <end position="589"/>
    </location>
</feature>
<dbReference type="InterPro" id="IPR011047">
    <property type="entry name" value="Quinoprotein_ADH-like_sf"/>
</dbReference>
<dbReference type="PROSITE" id="PS50294">
    <property type="entry name" value="WD_REPEATS_REGION"/>
    <property type="match status" value="3"/>
</dbReference>
<dbReference type="Proteomes" id="UP000001685">
    <property type="component" value="Chromosome"/>
</dbReference>
<dbReference type="AlphaFoldDB" id="B1W001"/>
<evidence type="ECO:0000256" key="1">
    <source>
        <dbReference type="ARBA" id="ARBA00022574"/>
    </source>
</evidence>
<protein>
    <submittedName>
        <fullName evidence="4">Beta transducin-like protein</fullName>
    </submittedName>
</protein>
<dbReference type="Gene3D" id="2.130.10.10">
    <property type="entry name" value="YVTN repeat-like/Quinoprotein amine dehydrogenase"/>
    <property type="match status" value="3"/>
</dbReference>
<gene>
    <name evidence="4" type="ordered locus">SGR_2061</name>
</gene>
<evidence type="ECO:0000313" key="5">
    <source>
        <dbReference type="Proteomes" id="UP000001685"/>
    </source>
</evidence>
<evidence type="ECO:0000256" key="3">
    <source>
        <dbReference type="PROSITE-ProRule" id="PRU00221"/>
    </source>
</evidence>
<dbReference type="PROSITE" id="PS00678">
    <property type="entry name" value="WD_REPEATS_1"/>
    <property type="match status" value="2"/>
</dbReference>